<gene>
    <name evidence="6" type="ORF">OKA104_LOCUS49195</name>
</gene>
<comment type="caution">
    <text evidence="6">The sequence shown here is derived from an EMBL/GenBank/DDBJ whole genome shotgun (WGS) entry which is preliminary data.</text>
</comment>
<dbReference type="Proteomes" id="UP000663881">
    <property type="component" value="Unassembled WGS sequence"/>
</dbReference>
<name>A0A820LKG7_9BILA</name>
<feature type="compositionally biased region" description="Basic and acidic residues" evidence="4">
    <location>
        <begin position="154"/>
        <end position="167"/>
    </location>
</feature>
<evidence type="ECO:0000259" key="5">
    <source>
        <dbReference type="PROSITE" id="PS01358"/>
    </source>
</evidence>
<evidence type="ECO:0000256" key="4">
    <source>
        <dbReference type="SAM" id="MobiDB-lite"/>
    </source>
</evidence>
<feature type="non-terminal residue" evidence="6">
    <location>
        <position position="167"/>
    </location>
</feature>
<reference evidence="6" key="1">
    <citation type="submission" date="2021-02" db="EMBL/GenBank/DDBJ databases">
        <authorList>
            <person name="Nowell W R."/>
        </authorList>
    </citation>
    <scope>NUCLEOTIDE SEQUENCE</scope>
</reference>
<dbReference type="GO" id="GO:0008270">
    <property type="term" value="F:zinc ion binding"/>
    <property type="evidence" value="ECO:0007669"/>
    <property type="project" value="UniProtKB-KW"/>
</dbReference>
<evidence type="ECO:0000313" key="6">
    <source>
        <dbReference type="EMBL" id="CAF4358553.1"/>
    </source>
</evidence>
<evidence type="ECO:0000256" key="1">
    <source>
        <dbReference type="ARBA" id="ARBA00022723"/>
    </source>
</evidence>
<protein>
    <recommendedName>
        <fullName evidence="5">RanBP2-type domain-containing protein</fullName>
    </recommendedName>
</protein>
<feature type="compositionally biased region" description="Basic and acidic residues" evidence="4">
    <location>
        <begin position="104"/>
        <end position="115"/>
    </location>
</feature>
<sequence length="167" mass="19370">SSCERTLPRLSPTSLKREWTCSTCQSPNDQKNPICYVCEEGRRPKQDQKQAQISHSPRRPGHSSNERRSRNRSYSPSPSATGSRHSPSDQSDNESYTSKSKGRYHYEIRQRDRPTESSQQYLKERFAYQGYSNDDSRDRHHSTTPNRKGQHGSDPQKEKKGRKTLIE</sequence>
<keyword evidence="2" id="KW-0863">Zinc-finger</keyword>
<keyword evidence="3" id="KW-0862">Zinc</keyword>
<accession>A0A820LKG7</accession>
<feature type="compositionally biased region" description="Polar residues" evidence="4">
    <location>
        <begin position="80"/>
        <end position="99"/>
    </location>
</feature>
<proteinExistence type="predicted"/>
<keyword evidence="1" id="KW-0479">Metal-binding</keyword>
<feature type="region of interest" description="Disordered" evidence="4">
    <location>
        <begin position="42"/>
        <end position="167"/>
    </location>
</feature>
<evidence type="ECO:0000256" key="2">
    <source>
        <dbReference type="ARBA" id="ARBA00022771"/>
    </source>
</evidence>
<feature type="domain" description="RanBP2-type" evidence="5">
    <location>
        <begin position="19"/>
        <end position="38"/>
    </location>
</feature>
<dbReference type="PROSITE" id="PS01358">
    <property type="entry name" value="ZF_RANBP2_1"/>
    <property type="match status" value="1"/>
</dbReference>
<dbReference type="InterPro" id="IPR001876">
    <property type="entry name" value="Znf_RanBP2"/>
</dbReference>
<feature type="non-terminal residue" evidence="6">
    <location>
        <position position="1"/>
    </location>
</feature>
<dbReference type="EMBL" id="CAJOAY010022572">
    <property type="protein sequence ID" value="CAF4358553.1"/>
    <property type="molecule type" value="Genomic_DNA"/>
</dbReference>
<evidence type="ECO:0000256" key="3">
    <source>
        <dbReference type="ARBA" id="ARBA00022833"/>
    </source>
</evidence>
<evidence type="ECO:0000313" key="7">
    <source>
        <dbReference type="Proteomes" id="UP000663881"/>
    </source>
</evidence>
<dbReference type="AlphaFoldDB" id="A0A820LKG7"/>
<organism evidence="6 7">
    <name type="scientific">Adineta steineri</name>
    <dbReference type="NCBI Taxonomy" id="433720"/>
    <lineage>
        <taxon>Eukaryota</taxon>
        <taxon>Metazoa</taxon>
        <taxon>Spiralia</taxon>
        <taxon>Gnathifera</taxon>
        <taxon>Rotifera</taxon>
        <taxon>Eurotatoria</taxon>
        <taxon>Bdelloidea</taxon>
        <taxon>Adinetida</taxon>
        <taxon>Adinetidae</taxon>
        <taxon>Adineta</taxon>
    </lineage>
</organism>